<dbReference type="AlphaFoldDB" id="A0A1R4IFZ0"/>
<feature type="domain" description="SGNH hydrolase-type esterase" evidence="1">
    <location>
        <begin position="51"/>
        <end position="220"/>
    </location>
</feature>
<accession>A0A1R4IFZ0</accession>
<dbReference type="InterPro" id="IPR051532">
    <property type="entry name" value="Ester_Hydrolysis_Enzymes"/>
</dbReference>
<dbReference type="OrthoDB" id="9804395at2"/>
<dbReference type="InterPro" id="IPR036514">
    <property type="entry name" value="SGNH_hydro_sf"/>
</dbReference>
<evidence type="ECO:0000313" key="3">
    <source>
        <dbReference type="Proteomes" id="UP000188342"/>
    </source>
</evidence>
<dbReference type="PANTHER" id="PTHR30383">
    <property type="entry name" value="THIOESTERASE 1/PROTEASE 1/LYSOPHOSPHOLIPASE L1"/>
    <property type="match status" value="1"/>
</dbReference>
<protein>
    <submittedName>
        <fullName evidence="2">Lysophospholipase L1 and related esterases</fullName>
    </submittedName>
</protein>
<dbReference type="EMBL" id="FUKQ01000007">
    <property type="protein sequence ID" value="SJN18727.1"/>
    <property type="molecule type" value="Genomic_DNA"/>
</dbReference>
<dbReference type="Pfam" id="PF13472">
    <property type="entry name" value="Lipase_GDSL_2"/>
    <property type="match status" value="1"/>
</dbReference>
<proteinExistence type="predicted"/>
<evidence type="ECO:0000313" key="2">
    <source>
        <dbReference type="EMBL" id="SJN18727.1"/>
    </source>
</evidence>
<dbReference type="GO" id="GO:0004622">
    <property type="term" value="F:phosphatidylcholine lysophospholipase activity"/>
    <property type="evidence" value="ECO:0007669"/>
    <property type="project" value="TreeGrafter"/>
</dbReference>
<dbReference type="PANTHER" id="PTHR30383:SF5">
    <property type="entry name" value="SGNH HYDROLASE-TYPE ESTERASE DOMAIN-CONTAINING PROTEIN"/>
    <property type="match status" value="1"/>
</dbReference>
<dbReference type="RefSeq" id="WP_094763449.1">
    <property type="nucleotide sequence ID" value="NZ_FUKQ01000007.1"/>
</dbReference>
<dbReference type="STRING" id="1255658.FM114_01565"/>
<dbReference type="Gene3D" id="3.40.50.1110">
    <property type="entry name" value="SGNH hydrolase"/>
    <property type="match status" value="1"/>
</dbReference>
<dbReference type="Proteomes" id="UP000188342">
    <property type="component" value="Unassembled WGS sequence"/>
</dbReference>
<organism evidence="2 3">
    <name type="scientific">Luteococcus japonicus LSP_Lj1</name>
    <dbReference type="NCBI Taxonomy" id="1255658"/>
    <lineage>
        <taxon>Bacteria</taxon>
        <taxon>Bacillati</taxon>
        <taxon>Actinomycetota</taxon>
        <taxon>Actinomycetes</taxon>
        <taxon>Propionibacteriales</taxon>
        <taxon>Propionibacteriaceae</taxon>
        <taxon>Luteococcus</taxon>
    </lineage>
</organism>
<reference evidence="2 3" key="1">
    <citation type="submission" date="2017-02" db="EMBL/GenBank/DDBJ databases">
        <authorList>
            <person name="Peterson S.W."/>
        </authorList>
    </citation>
    <scope>NUCLEOTIDE SEQUENCE [LARGE SCALE GENOMIC DNA]</scope>
    <source>
        <strain evidence="2 3">LSP_Lj1</strain>
    </source>
</reference>
<name>A0A1R4IFZ0_9ACTN</name>
<evidence type="ECO:0000259" key="1">
    <source>
        <dbReference type="Pfam" id="PF13472"/>
    </source>
</evidence>
<dbReference type="SUPFAM" id="SSF52266">
    <property type="entry name" value="SGNH hydrolase"/>
    <property type="match status" value="1"/>
</dbReference>
<dbReference type="InterPro" id="IPR013830">
    <property type="entry name" value="SGNH_hydro"/>
</dbReference>
<gene>
    <name evidence="2" type="ORF">FM114_01565</name>
</gene>
<keyword evidence="3" id="KW-1185">Reference proteome</keyword>
<sequence>MSWYLSPLRPLAVRQGERTIGELDELPLPPDAPHGVVGAGGAGPRQYLVLVGDETVLGAGATSMADGLPGILARRLAALRDGEVSWQVVGEPGASSLRVHHRLVPMLPAHSDVAVLVVGMHDLLARHSVAEWRGEMAAVLDLLARKAGRVVVCGCPPMGRAPLLRWPLSASLAADARRLDAVTRELCAQRDIGFVSLQEMDTTPEDFAADRLHPGDAGLRRRAEAVAVLL</sequence>
<dbReference type="CDD" id="cd01836">
    <property type="entry name" value="FeeA_FeeB_like"/>
    <property type="match status" value="1"/>
</dbReference>